<dbReference type="PANTHER" id="PTHR24118:SF99">
    <property type="entry name" value="POTE ANKYRIN DOMAIN FAMILY MEMBER 3C-RELATED"/>
    <property type="match status" value="1"/>
</dbReference>
<dbReference type="PROSITE" id="PS50297">
    <property type="entry name" value="ANK_REP_REGION"/>
    <property type="match status" value="1"/>
</dbReference>
<protein>
    <submittedName>
        <fullName evidence="2">Uncharacterized protein</fullName>
    </submittedName>
</protein>
<keyword evidence="1" id="KW-0040">ANK repeat</keyword>
<dbReference type="SMART" id="SM00248">
    <property type="entry name" value="ANK"/>
    <property type="match status" value="3"/>
</dbReference>
<reference evidence="2" key="1">
    <citation type="submission" date="2020-01" db="EMBL/GenBank/DDBJ databases">
        <authorList>
            <person name="Meier V. D."/>
            <person name="Meier V D."/>
        </authorList>
    </citation>
    <scope>NUCLEOTIDE SEQUENCE</scope>
    <source>
        <strain evidence="2">HLG_WM_MAG_06</strain>
    </source>
</reference>
<gene>
    <name evidence="2" type="ORF">HELGO_WM4455</name>
</gene>
<feature type="repeat" description="ANK" evidence="1">
    <location>
        <begin position="106"/>
        <end position="138"/>
    </location>
</feature>
<dbReference type="InterPro" id="IPR036770">
    <property type="entry name" value="Ankyrin_rpt-contain_sf"/>
</dbReference>
<evidence type="ECO:0000313" key="2">
    <source>
        <dbReference type="EMBL" id="CAA6807616.1"/>
    </source>
</evidence>
<accession>A0A6S6SGQ3</accession>
<evidence type="ECO:0000256" key="1">
    <source>
        <dbReference type="PROSITE-ProRule" id="PRU00023"/>
    </source>
</evidence>
<dbReference type="Pfam" id="PF12796">
    <property type="entry name" value="Ank_2"/>
    <property type="match status" value="1"/>
</dbReference>
<sequence>MTRFKVNRMVTQSQNFLEMAKERLMLEEFLVENVDINARDTDGQNALFWAIRTSHKHNIDLLLSHNISLMVKPTYHALFHAIQSNNLETFSLLLELVKDIKMRNDKGQTLLMTAIEQENTIMVQYLLNHGINLYAKDMNGLTALDYIKKVKNRMIYDLVYYKSIYQKEQLKKVA</sequence>
<dbReference type="SUPFAM" id="SSF48403">
    <property type="entry name" value="Ankyrin repeat"/>
    <property type="match status" value="1"/>
</dbReference>
<dbReference type="PANTHER" id="PTHR24118">
    <property type="entry name" value="POTE ANKYRIN DOMAIN"/>
    <property type="match status" value="1"/>
</dbReference>
<name>A0A6S6SGQ3_9BACT</name>
<dbReference type="InterPro" id="IPR002110">
    <property type="entry name" value="Ankyrin_rpt"/>
</dbReference>
<dbReference type="Gene3D" id="1.25.40.20">
    <property type="entry name" value="Ankyrin repeat-containing domain"/>
    <property type="match status" value="1"/>
</dbReference>
<dbReference type="EMBL" id="CACVAP010000053">
    <property type="protein sequence ID" value="CAA6807616.1"/>
    <property type="molecule type" value="Genomic_DNA"/>
</dbReference>
<dbReference type="AlphaFoldDB" id="A0A6S6SGQ3"/>
<organism evidence="2">
    <name type="scientific">uncultured Sulfurovum sp</name>
    <dbReference type="NCBI Taxonomy" id="269237"/>
    <lineage>
        <taxon>Bacteria</taxon>
        <taxon>Pseudomonadati</taxon>
        <taxon>Campylobacterota</taxon>
        <taxon>Epsilonproteobacteria</taxon>
        <taxon>Campylobacterales</taxon>
        <taxon>Sulfurovaceae</taxon>
        <taxon>Sulfurovum</taxon>
        <taxon>environmental samples</taxon>
    </lineage>
</organism>
<proteinExistence type="predicted"/>
<dbReference type="PROSITE" id="PS50088">
    <property type="entry name" value="ANK_REPEAT"/>
    <property type="match status" value="1"/>
</dbReference>